<evidence type="ECO:0000256" key="1">
    <source>
        <dbReference type="SAM" id="Phobius"/>
    </source>
</evidence>
<evidence type="ECO:0000313" key="3">
    <source>
        <dbReference type="Proteomes" id="UP000278733"/>
    </source>
</evidence>
<reference evidence="2 3" key="1">
    <citation type="submission" date="2018-12" db="EMBL/GenBank/DDBJ databases">
        <authorList>
            <consortium name="Pathogen Informatics"/>
        </authorList>
    </citation>
    <scope>NUCLEOTIDE SEQUENCE [LARGE SCALE GENOMIC DNA]</scope>
    <source>
        <strain evidence="2 3">NCTC8284</strain>
    </source>
</reference>
<keyword evidence="1" id="KW-0812">Transmembrane</keyword>
<name>A0A448MLR5_9PAST</name>
<feature type="transmembrane region" description="Helical" evidence="1">
    <location>
        <begin position="34"/>
        <end position="57"/>
    </location>
</feature>
<gene>
    <name evidence="2" type="primary">glpT_5</name>
    <name evidence="2" type="ORF">NCTC8284_01290</name>
</gene>
<organism evidence="2 3">
    <name type="scientific">Rodentibacter pneumotropicus</name>
    <dbReference type="NCBI Taxonomy" id="758"/>
    <lineage>
        <taxon>Bacteria</taxon>
        <taxon>Pseudomonadati</taxon>
        <taxon>Pseudomonadota</taxon>
        <taxon>Gammaproteobacteria</taxon>
        <taxon>Pasteurellales</taxon>
        <taxon>Pasteurellaceae</taxon>
        <taxon>Rodentibacter</taxon>
    </lineage>
</organism>
<dbReference type="KEGG" id="rpne:NCTC8284_01290"/>
<dbReference type="Proteomes" id="UP000278733">
    <property type="component" value="Chromosome"/>
</dbReference>
<dbReference type="AlphaFoldDB" id="A0A448MLR5"/>
<protein>
    <submittedName>
        <fullName evidence="2">Glycerol-3-phosphate transporter</fullName>
    </submittedName>
</protein>
<accession>A0A448MLR5</accession>
<proteinExistence type="predicted"/>
<evidence type="ECO:0000313" key="2">
    <source>
        <dbReference type="EMBL" id="VEH66130.1"/>
    </source>
</evidence>
<feature type="transmembrane region" description="Helical" evidence="1">
    <location>
        <begin position="69"/>
        <end position="89"/>
    </location>
</feature>
<keyword evidence="1" id="KW-1133">Transmembrane helix</keyword>
<dbReference type="EMBL" id="LR134405">
    <property type="protein sequence ID" value="VEH66130.1"/>
    <property type="molecule type" value="Genomic_DNA"/>
</dbReference>
<sequence>MVLVSSLWGMCLTVVIQNIYYYRLTWLSSGEFNFGLVPGVLASIPFMIILAALNGWFQGMGYPPGAKTMTNWFQCLSAVFGGVGGMYLII</sequence>
<keyword evidence="1" id="KW-0472">Membrane</keyword>
<feature type="transmembrane region" description="Helical" evidence="1">
    <location>
        <begin position="6"/>
        <end position="22"/>
    </location>
</feature>